<reference evidence="4" key="1">
    <citation type="journal article" date="2019" name="Int. J. Syst. Evol. Microbiol.">
        <title>The Global Catalogue of Microorganisms (GCM) 10K type strain sequencing project: providing services to taxonomists for standard genome sequencing and annotation.</title>
        <authorList>
            <consortium name="The Broad Institute Genomics Platform"/>
            <consortium name="The Broad Institute Genome Sequencing Center for Infectious Disease"/>
            <person name="Wu L."/>
            <person name="Ma J."/>
        </authorList>
    </citation>
    <scope>NUCLEOTIDE SEQUENCE [LARGE SCALE GENOMIC DNA]</scope>
    <source>
        <strain evidence="4">CGMCC 4.7643</strain>
    </source>
</reference>
<protein>
    <submittedName>
        <fullName evidence="3">ClpX C4-type zinc finger protein</fullName>
    </submittedName>
</protein>
<comment type="similarity">
    <text evidence="1">Belongs to the ClpX chaperone family.</text>
</comment>
<keyword evidence="4" id="KW-1185">Reference proteome</keyword>
<sequence length="122" mass="13106">MASSTMSSAIATCSFCLKPDSEVEALVAGPGVFICGGCVELCRQVIENKPASVPRLAPWEQAHDVETVLRSLPLVAKASVQVEESLTGWVRRARALGASWARIGAALEMTRQSAWERFSGEE</sequence>
<dbReference type="PROSITE" id="PS51902">
    <property type="entry name" value="CLPX_ZB"/>
    <property type="match status" value="1"/>
</dbReference>
<dbReference type="InterPro" id="IPR010603">
    <property type="entry name" value="Znf_CppX_C4"/>
</dbReference>
<dbReference type="InterPro" id="IPR038366">
    <property type="entry name" value="Znf_CppX_C4_sf"/>
</dbReference>
<keyword evidence="1" id="KW-0479">Metal-binding</keyword>
<dbReference type="Proteomes" id="UP001597419">
    <property type="component" value="Unassembled WGS sequence"/>
</dbReference>
<evidence type="ECO:0000313" key="3">
    <source>
        <dbReference type="EMBL" id="MFD2463818.1"/>
    </source>
</evidence>
<dbReference type="SUPFAM" id="SSF57716">
    <property type="entry name" value="Glucocorticoid receptor-like (DNA-binding domain)"/>
    <property type="match status" value="1"/>
</dbReference>
<evidence type="ECO:0000256" key="1">
    <source>
        <dbReference type="PROSITE-ProRule" id="PRU01250"/>
    </source>
</evidence>
<dbReference type="InterPro" id="IPR059188">
    <property type="entry name" value="Znf_CLPX-like"/>
</dbReference>
<feature type="domain" description="ClpX-type ZB" evidence="2">
    <location>
        <begin position="1"/>
        <end position="54"/>
    </location>
</feature>
<keyword evidence="1" id="KW-0862">Zinc</keyword>
<name>A0ABW5GSD7_9PSEU</name>
<organism evidence="3 4">
    <name type="scientific">Amycolatopsis samaneae</name>
    <dbReference type="NCBI Taxonomy" id="664691"/>
    <lineage>
        <taxon>Bacteria</taxon>
        <taxon>Bacillati</taxon>
        <taxon>Actinomycetota</taxon>
        <taxon>Actinomycetes</taxon>
        <taxon>Pseudonocardiales</taxon>
        <taxon>Pseudonocardiaceae</taxon>
        <taxon>Amycolatopsis</taxon>
    </lineage>
</organism>
<dbReference type="RefSeq" id="WP_345386379.1">
    <property type="nucleotide sequence ID" value="NZ_BAABHG010000001.1"/>
</dbReference>
<feature type="binding site" evidence="1">
    <location>
        <position position="16"/>
    </location>
    <ligand>
        <name>Zn(2+)</name>
        <dbReference type="ChEBI" id="CHEBI:29105"/>
    </ligand>
</feature>
<evidence type="ECO:0000259" key="2">
    <source>
        <dbReference type="PROSITE" id="PS51902"/>
    </source>
</evidence>
<comment type="caution">
    <text evidence="3">The sequence shown here is derived from an EMBL/GenBank/DDBJ whole genome shotgun (WGS) entry which is preliminary data.</text>
</comment>
<keyword evidence="1" id="KW-0143">Chaperone</keyword>
<dbReference type="SMART" id="SM00994">
    <property type="entry name" value="zf-C4_ClpX"/>
    <property type="match status" value="1"/>
</dbReference>
<accession>A0ABW5GSD7</accession>
<evidence type="ECO:0000313" key="4">
    <source>
        <dbReference type="Proteomes" id="UP001597419"/>
    </source>
</evidence>
<gene>
    <name evidence="3" type="ORF">ACFSYJ_34745</name>
</gene>
<proteinExistence type="inferred from homology"/>
<feature type="binding site" evidence="1">
    <location>
        <position position="13"/>
    </location>
    <ligand>
        <name>Zn(2+)</name>
        <dbReference type="ChEBI" id="CHEBI:29105"/>
    </ligand>
</feature>
<feature type="binding site" evidence="1">
    <location>
        <position position="38"/>
    </location>
    <ligand>
        <name>Zn(2+)</name>
        <dbReference type="ChEBI" id="CHEBI:29105"/>
    </ligand>
</feature>
<dbReference type="Pfam" id="PF06689">
    <property type="entry name" value="zf-C4_ClpX"/>
    <property type="match status" value="1"/>
</dbReference>
<dbReference type="EMBL" id="JBHUKU010000022">
    <property type="protein sequence ID" value="MFD2463818.1"/>
    <property type="molecule type" value="Genomic_DNA"/>
</dbReference>
<dbReference type="Gene3D" id="6.20.220.10">
    <property type="entry name" value="ClpX chaperone, C4-type zinc finger domain"/>
    <property type="match status" value="1"/>
</dbReference>
<feature type="binding site" evidence="1">
    <location>
        <position position="35"/>
    </location>
    <ligand>
        <name>Zn(2+)</name>
        <dbReference type="ChEBI" id="CHEBI:29105"/>
    </ligand>
</feature>